<dbReference type="InterPro" id="IPR001919">
    <property type="entry name" value="CBD2"/>
</dbReference>
<dbReference type="GO" id="GO:0030247">
    <property type="term" value="F:polysaccharide binding"/>
    <property type="evidence" value="ECO:0007669"/>
    <property type="project" value="UniProtKB-UniRule"/>
</dbReference>
<evidence type="ECO:0000256" key="1">
    <source>
        <dbReference type="SAM" id="MobiDB-lite"/>
    </source>
</evidence>
<dbReference type="InterPro" id="IPR008965">
    <property type="entry name" value="CBM2/CBM3_carb-bd_dom_sf"/>
</dbReference>
<dbReference type="GO" id="GO:0004553">
    <property type="term" value="F:hydrolase activity, hydrolyzing O-glycosyl compounds"/>
    <property type="evidence" value="ECO:0007669"/>
    <property type="project" value="InterPro"/>
</dbReference>
<protein>
    <submittedName>
        <fullName evidence="4">Cellulose-binding domain-containing protein</fullName>
    </submittedName>
</protein>
<reference evidence="4" key="1">
    <citation type="submission" date="2024-01" db="EMBL/GenBank/DDBJ databases">
        <title>The genome sequence of Micromonospora mangrovi CCTCC AA 2012012.</title>
        <authorList>
            <person name="Gao J."/>
        </authorList>
    </citation>
    <scope>NUCLEOTIDE SEQUENCE</scope>
    <source>
        <strain evidence="4">CCTCC AA 2012012</strain>
    </source>
</reference>
<feature type="chain" id="PRO_5043288906" evidence="2">
    <location>
        <begin position="35"/>
        <end position="414"/>
    </location>
</feature>
<dbReference type="InterPro" id="IPR048955">
    <property type="entry name" value="Cip1-like_core"/>
</dbReference>
<dbReference type="Gene3D" id="2.60.120.200">
    <property type="match status" value="1"/>
</dbReference>
<feature type="compositionally biased region" description="Pro residues" evidence="1">
    <location>
        <begin position="172"/>
        <end position="184"/>
    </location>
</feature>
<dbReference type="EMBL" id="CP157762">
    <property type="protein sequence ID" value="XBP95971.1"/>
    <property type="molecule type" value="Genomic_DNA"/>
</dbReference>
<evidence type="ECO:0000256" key="2">
    <source>
        <dbReference type="SAM" id="SignalP"/>
    </source>
</evidence>
<sequence>MRITRARLAPIVAAAATLAAAVAVTPLLTAPAAAATGCRVDYQPNQWPGGFTATVRVAPGDTALSAWTVTWTFPGDQRITGGWNAVVSQSGATVTARNAAWNGQVPAGGSTEFGIQGTVGATAPAPTGFALNGVPCNGAAPSPTSDPPTTSSTPVPPSSPPPTSASPTVTPTSPPPTSAPPTAPPAGCAGAVLCDGFEGQAGPAPAGDWSVVHPDCAGTGAAVVDTATTHSGARAIRVDGGGGYCNHVFVRADRDLSTVGPVRYGRFWVRHRSALPADHVTLLAMADAADGGRDLRMGGQNAAVQWNRASDDATLPEQSPAGVALSVPLPTGRWACVEFLVDGDRGELRTWLDGVAVAGLTADGVPTHDIDGQWYNRTWRPRLTDLKLGWESYGGATDTLWFDDVALGATRIGC</sequence>
<dbReference type="InterPro" id="IPR013320">
    <property type="entry name" value="ConA-like_dom_sf"/>
</dbReference>
<gene>
    <name evidence="5" type="ORF">ABUL08_11455</name>
    <name evidence="4" type="ORF">VK199_11405</name>
</gene>
<feature type="compositionally biased region" description="Low complexity" evidence="1">
    <location>
        <begin position="139"/>
        <end position="153"/>
    </location>
</feature>
<proteinExistence type="predicted"/>
<dbReference type="EMBL" id="CP159342">
    <property type="protein sequence ID" value="XCH76675.1"/>
    <property type="molecule type" value="Genomic_DNA"/>
</dbReference>
<dbReference type="Pfam" id="PF21340">
    <property type="entry name" value="Polysacc_lyase-like"/>
    <property type="match status" value="1"/>
</dbReference>
<feature type="signal peptide" evidence="2">
    <location>
        <begin position="1"/>
        <end position="34"/>
    </location>
</feature>
<keyword evidence="2" id="KW-0732">Signal</keyword>
<reference evidence="5" key="2">
    <citation type="submission" date="2024-06" db="EMBL/GenBank/DDBJ databases">
        <title>Micromonospora mangrovi CCTCC AA 2012012 genome sequences.</title>
        <authorList>
            <person name="Gao J."/>
        </authorList>
    </citation>
    <scope>NUCLEOTIDE SEQUENCE</scope>
    <source>
        <strain evidence="5">CCTCC AA 2012012</strain>
    </source>
</reference>
<dbReference type="AlphaFoldDB" id="A0AAU7MH86"/>
<accession>A0AAU7MH86</accession>
<evidence type="ECO:0000313" key="5">
    <source>
        <dbReference type="EMBL" id="XCH76675.1"/>
    </source>
</evidence>
<name>A0AAU7MH86_9ACTN</name>
<dbReference type="RefSeq" id="WP_350937270.1">
    <property type="nucleotide sequence ID" value="NZ_CP157762.1"/>
</dbReference>
<dbReference type="InterPro" id="IPR012291">
    <property type="entry name" value="CBM2_carb-bd_dom_sf"/>
</dbReference>
<dbReference type="SUPFAM" id="SSF49384">
    <property type="entry name" value="Carbohydrate-binding domain"/>
    <property type="match status" value="1"/>
</dbReference>
<dbReference type="Pfam" id="PF00553">
    <property type="entry name" value="CBM_2"/>
    <property type="match status" value="1"/>
</dbReference>
<dbReference type="PROSITE" id="PS51173">
    <property type="entry name" value="CBM2"/>
    <property type="match status" value="1"/>
</dbReference>
<evidence type="ECO:0000259" key="3">
    <source>
        <dbReference type="PROSITE" id="PS51173"/>
    </source>
</evidence>
<feature type="compositionally biased region" description="Pro residues" evidence="1">
    <location>
        <begin position="154"/>
        <end position="164"/>
    </location>
</feature>
<dbReference type="GO" id="GO:0005975">
    <property type="term" value="P:carbohydrate metabolic process"/>
    <property type="evidence" value="ECO:0007669"/>
    <property type="project" value="InterPro"/>
</dbReference>
<dbReference type="SUPFAM" id="SSF49899">
    <property type="entry name" value="Concanavalin A-like lectins/glucanases"/>
    <property type="match status" value="1"/>
</dbReference>
<organism evidence="4">
    <name type="scientific">Micromonospora sp. CCTCC AA 2012012</name>
    <dbReference type="NCBI Taxonomy" id="3111921"/>
    <lineage>
        <taxon>Bacteria</taxon>
        <taxon>Bacillati</taxon>
        <taxon>Actinomycetota</taxon>
        <taxon>Actinomycetes</taxon>
        <taxon>Micromonosporales</taxon>
        <taxon>Micromonosporaceae</taxon>
        <taxon>Micromonospora</taxon>
    </lineage>
</organism>
<dbReference type="SMART" id="SM00637">
    <property type="entry name" value="CBD_II"/>
    <property type="match status" value="1"/>
</dbReference>
<feature type="region of interest" description="Disordered" evidence="1">
    <location>
        <begin position="134"/>
        <end position="184"/>
    </location>
</feature>
<dbReference type="Gene3D" id="2.60.40.290">
    <property type="match status" value="1"/>
</dbReference>
<feature type="domain" description="CBM2" evidence="3">
    <location>
        <begin position="31"/>
        <end position="139"/>
    </location>
</feature>
<evidence type="ECO:0000313" key="4">
    <source>
        <dbReference type="EMBL" id="XBP95971.1"/>
    </source>
</evidence>